<accession>A0A2T1GM95</accession>
<protein>
    <submittedName>
        <fullName evidence="2">DUF4440 domain-containing protein</fullName>
    </submittedName>
</protein>
<gene>
    <name evidence="2" type="ORF">C7B77_02700</name>
</gene>
<comment type="caution">
    <text evidence="2">The sequence shown here is derived from an EMBL/GenBank/DDBJ whole genome shotgun (WGS) entry which is preliminary data.</text>
</comment>
<dbReference type="Proteomes" id="UP000238937">
    <property type="component" value="Unassembled WGS sequence"/>
</dbReference>
<dbReference type="InterPro" id="IPR027843">
    <property type="entry name" value="DUF4440"/>
</dbReference>
<keyword evidence="3" id="KW-1185">Reference proteome</keyword>
<dbReference type="EMBL" id="PVWO01000018">
    <property type="protein sequence ID" value="PSB58973.1"/>
    <property type="molecule type" value="Genomic_DNA"/>
</dbReference>
<evidence type="ECO:0000313" key="2">
    <source>
        <dbReference type="EMBL" id="PSB58973.1"/>
    </source>
</evidence>
<dbReference type="Gene3D" id="3.10.450.50">
    <property type="match status" value="1"/>
</dbReference>
<dbReference type="OrthoDB" id="5383110at2"/>
<proteinExistence type="predicted"/>
<dbReference type="RefSeq" id="WP_106300069.1">
    <property type="nucleotide sequence ID" value="NZ_PVWO01000018.1"/>
</dbReference>
<name>A0A2T1GM95_9CYAN</name>
<dbReference type="Pfam" id="PF14534">
    <property type="entry name" value="DUF4440"/>
    <property type="match status" value="1"/>
</dbReference>
<dbReference type="SUPFAM" id="SSF54427">
    <property type="entry name" value="NTF2-like"/>
    <property type="match status" value="1"/>
</dbReference>
<organism evidence="2 3">
    <name type="scientific">Chamaesiphon polymorphus CCALA 037</name>
    <dbReference type="NCBI Taxonomy" id="2107692"/>
    <lineage>
        <taxon>Bacteria</taxon>
        <taxon>Bacillati</taxon>
        <taxon>Cyanobacteriota</taxon>
        <taxon>Cyanophyceae</taxon>
        <taxon>Gomontiellales</taxon>
        <taxon>Chamaesiphonaceae</taxon>
        <taxon>Chamaesiphon</taxon>
    </lineage>
</organism>
<dbReference type="InterPro" id="IPR032710">
    <property type="entry name" value="NTF2-like_dom_sf"/>
</dbReference>
<feature type="domain" description="DUF4440" evidence="1">
    <location>
        <begin position="9"/>
        <end position="107"/>
    </location>
</feature>
<evidence type="ECO:0000259" key="1">
    <source>
        <dbReference type="Pfam" id="PF14534"/>
    </source>
</evidence>
<dbReference type="AlphaFoldDB" id="A0A2T1GM95"/>
<reference evidence="2 3" key="1">
    <citation type="submission" date="2018-03" db="EMBL/GenBank/DDBJ databases">
        <title>The ancient ancestry and fast evolution of plastids.</title>
        <authorList>
            <person name="Moore K.R."/>
            <person name="Magnabosco C."/>
            <person name="Momper L."/>
            <person name="Gold D.A."/>
            <person name="Bosak T."/>
            <person name="Fournier G.P."/>
        </authorList>
    </citation>
    <scope>NUCLEOTIDE SEQUENCE [LARGE SCALE GENOMIC DNA]</scope>
    <source>
        <strain evidence="2 3">CCALA 037</strain>
    </source>
</reference>
<sequence length="126" mass="13946">MSKPTELQIVEIEERLRQAMLKSDVAELDALIAPELIFTSYLGQLVSKEQDLDMHRSGAIKIESITPSERQIQLNEGFSIVSVRTHILGSYEGTAMESDFRFTRVWAVSSVGLLQIVAGHVGTIAT</sequence>
<evidence type="ECO:0000313" key="3">
    <source>
        <dbReference type="Proteomes" id="UP000238937"/>
    </source>
</evidence>